<dbReference type="InterPro" id="IPR036286">
    <property type="entry name" value="LexA/Signal_pep-like_sf"/>
</dbReference>
<comment type="similarity">
    <text evidence="2 9">Belongs to the peptidase S26 family.</text>
</comment>
<protein>
    <recommendedName>
        <fullName evidence="4 8">Signal peptidase I</fullName>
        <ecNumber evidence="3 8">3.4.21.89</ecNumber>
    </recommendedName>
</protein>
<dbReference type="CDD" id="cd06530">
    <property type="entry name" value="S26_SPase_I"/>
    <property type="match status" value="1"/>
</dbReference>
<evidence type="ECO:0000256" key="2">
    <source>
        <dbReference type="ARBA" id="ARBA00009370"/>
    </source>
</evidence>
<evidence type="ECO:0000256" key="7">
    <source>
        <dbReference type="PIRSR" id="PIRSR600223-1"/>
    </source>
</evidence>
<dbReference type="NCBIfam" id="TIGR02227">
    <property type="entry name" value="sigpep_I_bact"/>
    <property type="match status" value="1"/>
</dbReference>
<dbReference type="PRINTS" id="PR00727">
    <property type="entry name" value="LEADERPTASE"/>
</dbReference>
<dbReference type="PROSITE" id="PS00760">
    <property type="entry name" value="SPASE_I_2"/>
    <property type="match status" value="1"/>
</dbReference>
<dbReference type="InterPro" id="IPR019533">
    <property type="entry name" value="Peptidase_S26"/>
</dbReference>
<keyword evidence="8" id="KW-1133">Transmembrane helix</keyword>
<dbReference type="Pfam" id="PF10502">
    <property type="entry name" value="Peptidase_S26"/>
    <property type="match status" value="1"/>
</dbReference>
<evidence type="ECO:0000256" key="3">
    <source>
        <dbReference type="ARBA" id="ARBA00013208"/>
    </source>
</evidence>
<dbReference type="SUPFAM" id="SSF51306">
    <property type="entry name" value="LexA/Signal peptidase"/>
    <property type="match status" value="1"/>
</dbReference>
<comment type="subcellular location">
    <subcellularLocation>
        <location evidence="9">Membrane</location>
        <topology evidence="9">Single-pass type II membrane protein</topology>
    </subcellularLocation>
</comment>
<proteinExistence type="inferred from homology"/>
<sequence length="289" mass="32361">MTLGSRCEGPKRIGITDLMTQPSNMHSPPAEPTANPPARRGALGEFVYGFLPWIVIVVVVRSFFFEPFNIPSGSMIPTLQVGDYIVVSKYSYGYSRYSLPFSPDLFHGRIFGSLPHRGDVAVFRFTKDTSVDYIKRIVGLPGDHIQVREGLLYVNGTLVPRTSLGRYAARDERGITLAGNLYREALPGSAGRGPVLHDILKLTDEGMQNDTPDYVVPQGSFFAMGDDRDDSADSRFQGDDPDDLGFVPIDNLVGQAQFVFFSVDSTHPWWQVWYWPVEIRWSRLLHGVR</sequence>
<feature type="active site" evidence="7">
    <location>
        <position position="135"/>
    </location>
</feature>
<comment type="caution">
    <text evidence="11">The sequence shown here is derived from an EMBL/GenBank/DDBJ whole genome shotgun (WGS) entry which is preliminary data.</text>
</comment>
<dbReference type="GO" id="GO:0016020">
    <property type="term" value="C:membrane"/>
    <property type="evidence" value="ECO:0007669"/>
    <property type="project" value="UniProtKB-SubCell"/>
</dbReference>
<dbReference type="Gene3D" id="2.10.109.10">
    <property type="entry name" value="Umud Fragment, subunit A"/>
    <property type="match status" value="1"/>
</dbReference>
<evidence type="ECO:0000313" key="12">
    <source>
        <dbReference type="Proteomes" id="UP000032679"/>
    </source>
</evidence>
<evidence type="ECO:0000256" key="6">
    <source>
        <dbReference type="ARBA" id="ARBA00022801"/>
    </source>
</evidence>
<evidence type="ECO:0000256" key="1">
    <source>
        <dbReference type="ARBA" id="ARBA00000677"/>
    </source>
</evidence>
<keyword evidence="12" id="KW-1185">Reference proteome</keyword>
<accession>A0A0D6MKT4</accession>
<dbReference type="EC" id="3.4.21.89" evidence="3 8"/>
<gene>
    <name evidence="11" type="ORF">Tasa_017_147</name>
</gene>
<evidence type="ECO:0000256" key="9">
    <source>
        <dbReference type="RuleBase" id="RU362042"/>
    </source>
</evidence>
<dbReference type="GO" id="GO:0004252">
    <property type="term" value="F:serine-type endopeptidase activity"/>
    <property type="evidence" value="ECO:0007669"/>
    <property type="project" value="InterPro"/>
</dbReference>
<reference evidence="11 12" key="1">
    <citation type="submission" date="2012-10" db="EMBL/GenBank/DDBJ databases">
        <title>Genome sequencing of Tanticharoenia sakaeratensis NBRC 103193.</title>
        <authorList>
            <person name="Azuma Y."/>
            <person name="Hadano H."/>
            <person name="Hirakawa H."/>
            <person name="Matsushita K."/>
        </authorList>
    </citation>
    <scope>NUCLEOTIDE SEQUENCE [LARGE SCALE GENOMIC DNA]</scope>
    <source>
        <strain evidence="11 12">NBRC 103193</strain>
    </source>
</reference>
<dbReference type="InterPro" id="IPR019756">
    <property type="entry name" value="Pept_S26A_signal_pept_1_Ser-AS"/>
</dbReference>
<dbReference type="EMBL" id="BALE01000017">
    <property type="protein sequence ID" value="GAN54264.1"/>
    <property type="molecule type" value="Genomic_DNA"/>
</dbReference>
<dbReference type="PROSITE" id="PS00501">
    <property type="entry name" value="SPASE_I_1"/>
    <property type="match status" value="1"/>
</dbReference>
<organism evidence="11 12">
    <name type="scientific">Tanticharoenia sakaeratensis NBRC 103193</name>
    <dbReference type="NCBI Taxonomy" id="1231623"/>
    <lineage>
        <taxon>Bacteria</taxon>
        <taxon>Pseudomonadati</taxon>
        <taxon>Pseudomonadota</taxon>
        <taxon>Alphaproteobacteria</taxon>
        <taxon>Acetobacterales</taxon>
        <taxon>Acetobacteraceae</taxon>
        <taxon>Tanticharoenia</taxon>
    </lineage>
</organism>
<dbReference type="GO" id="GO:0009003">
    <property type="term" value="F:signal peptidase activity"/>
    <property type="evidence" value="ECO:0007669"/>
    <property type="project" value="UniProtKB-EC"/>
</dbReference>
<feature type="domain" description="Peptidase S26" evidence="10">
    <location>
        <begin position="45"/>
        <end position="261"/>
    </location>
</feature>
<evidence type="ECO:0000313" key="11">
    <source>
        <dbReference type="EMBL" id="GAN54264.1"/>
    </source>
</evidence>
<dbReference type="GO" id="GO:0006465">
    <property type="term" value="P:signal peptide processing"/>
    <property type="evidence" value="ECO:0007669"/>
    <property type="project" value="InterPro"/>
</dbReference>
<keyword evidence="8" id="KW-0472">Membrane</keyword>
<name>A0A0D6MKT4_9PROT</name>
<dbReference type="InterPro" id="IPR019757">
    <property type="entry name" value="Pept_S26A_signal_pept_1_Lys-AS"/>
</dbReference>
<dbReference type="AlphaFoldDB" id="A0A0D6MKT4"/>
<keyword evidence="8" id="KW-0812">Transmembrane</keyword>
<evidence type="ECO:0000256" key="8">
    <source>
        <dbReference type="RuleBase" id="RU003993"/>
    </source>
</evidence>
<dbReference type="STRING" id="1231623.Tasa_017_147"/>
<keyword evidence="6 8" id="KW-0378">Hydrolase</keyword>
<dbReference type="InterPro" id="IPR000223">
    <property type="entry name" value="Pept_S26A_signal_pept_1"/>
</dbReference>
<comment type="catalytic activity">
    <reaction evidence="1 8">
        <text>Cleavage of hydrophobic, N-terminal signal or leader sequences from secreted and periplasmic proteins.</text>
        <dbReference type="EC" id="3.4.21.89"/>
    </reaction>
</comment>
<dbReference type="PANTHER" id="PTHR43390:SF1">
    <property type="entry name" value="CHLOROPLAST PROCESSING PEPTIDASE"/>
    <property type="match status" value="1"/>
</dbReference>
<feature type="active site" evidence="7">
    <location>
        <position position="74"/>
    </location>
</feature>
<feature type="transmembrane region" description="Helical" evidence="8">
    <location>
        <begin position="46"/>
        <end position="65"/>
    </location>
</feature>
<evidence type="ECO:0000256" key="5">
    <source>
        <dbReference type="ARBA" id="ARBA00022670"/>
    </source>
</evidence>
<evidence type="ECO:0000256" key="4">
    <source>
        <dbReference type="ARBA" id="ARBA00019232"/>
    </source>
</evidence>
<dbReference type="PANTHER" id="PTHR43390">
    <property type="entry name" value="SIGNAL PEPTIDASE I"/>
    <property type="match status" value="1"/>
</dbReference>
<evidence type="ECO:0000259" key="10">
    <source>
        <dbReference type="Pfam" id="PF10502"/>
    </source>
</evidence>
<dbReference type="Proteomes" id="UP000032679">
    <property type="component" value="Unassembled WGS sequence"/>
</dbReference>
<keyword evidence="5 8" id="KW-0645">Protease</keyword>